<dbReference type="Pfam" id="PF03466">
    <property type="entry name" value="LysR_substrate"/>
    <property type="match status" value="1"/>
</dbReference>
<dbReference type="AlphaFoldDB" id="A0A7V7UGF2"/>
<evidence type="ECO:0000259" key="5">
    <source>
        <dbReference type="PROSITE" id="PS50931"/>
    </source>
</evidence>
<organism evidence="6 7">
    <name type="scientific">Candidatus Galacturonatibacter soehngenii</name>
    <dbReference type="NCBI Taxonomy" id="2307010"/>
    <lineage>
        <taxon>Bacteria</taxon>
        <taxon>Bacillati</taxon>
        <taxon>Bacillota</taxon>
        <taxon>Clostridia</taxon>
        <taxon>Lachnospirales</taxon>
        <taxon>Lachnospiraceae</taxon>
        <taxon>Candidatus Galacturonatibacter</taxon>
    </lineage>
</organism>
<dbReference type="CDD" id="cd05466">
    <property type="entry name" value="PBP2_LTTR_substrate"/>
    <property type="match status" value="1"/>
</dbReference>
<evidence type="ECO:0000256" key="4">
    <source>
        <dbReference type="ARBA" id="ARBA00023163"/>
    </source>
</evidence>
<dbReference type="InterPro" id="IPR036390">
    <property type="entry name" value="WH_DNA-bd_sf"/>
</dbReference>
<dbReference type="Proteomes" id="UP000461768">
    <property type="component" value="Unassembled WGS sequence"/>
</dbReference>
<name>A0A7V7UGF2_9FIRM</name>
<keyword evidence="3" id="KW-0238">DNA-binding</keyword>
<dbReference type="GO" id="GO:0003677">
    <property type="term" value="F:DNA binding"/>
    <property type="evidence" value="ECO:0007669"/>
    <property type="project" value="UniProtKB-KW"/>
</dbReference>
<dbReference type="SUPFAM" id="SSF46785">
    <property type="entry name" value="Winged helix' DNA-binding domain"/>
    <property type="match status" value="1"/>
</dbReference>
<keyword evidence="2" id="KW-0805">Transcription regulation</keyword>
<protein>
    <submittedName>
        <fullName evidence="6">LysR family transcriptional regulator</fullName>
    </submittedName>
</protein>
<dbReference type="GO" id="GO:0003700">
    <property type="term" value="F:DNA-binding transcription factor activity"/>
    <property type="evidence" value="ECO:0007669"/>
    <property type="project" value="InterPro"/>
</dbReference>
<dbReference type="GO" id="GO:0032993">
    <property type="term" value="C:protein-DNA complex"/>
    <property type="evidence" value="ECO:0007669"/>
    <property type="project" value="TreeGrafter"/>
</dbReference>
<dbReference type="Pfam" id="PF00126">
    <property type="entry name" value="HTH_1"/>
    <property type="match status" value="1"/>
</dbReference>
<dbReference type="Gene3D" id="1.10.10.10">
    <property type="entry name" value="Winged helix-like DNA-binding domain superfamily/Winged helix DNA-binding domain"/>
    <property type="match status" value="1"/>
</dbReference>
<dbReference type="Gene3D" id="3.40.190.290">
    <property type="match status" value="1"/>
</dbReference>
<dbReference type="EMBL" id="WAGX01000005">
    <property type="protein sequence ID" value="KAB1438431.1"/>
    <property type="molecule type" value="Genomic_DNA"/>
</dbReference>
<comment type="similarity">
    <text evidence="1">Belongs to the LysR transcriptional regulatory family.</text>
</comment>
<dbReference type="PANTHER" id="PTHR30346:SF0">
    <property type="entry name" value="HCA OPERON TRANSCRIPTIONAL ACTIVATOR HCAR"/>
    <property type="match status" value="1"/>
</dbReference>
<evidence type="ECO:0000313" key="7">
    <source>
        <dbReference type="Proteomes" id="UP000461768"/>
    </source>
</evidence>
<proteinExistence type="inferred from homology"/>
<evidence type="ECO:0000256" key="3">
    <source>
        <dbReference type="ARBA" id="ARBA00023125"/>
    </source>
</evidence>
<dbReference type="RefSeq" id="WP_151145850.1">
    <property type="nucleotide sequence ID" value="NZ_WAGX01000005.1"/>
</dbReference>
<dbReference type="FunFam" id="1.10.10.10:FF:000001">
    <property type="entry name" value="LysR family transcriptional regulator"/>
    <property type="match status" value="1"/>
</dbReference>
<accession>A0A7V7UGF2</accession>
<evidence type="ECO:0000256" key="2">
    <source>
        <dbReference type="ARBA" id="ARBA00023015"/>
    </source>
</evidence>
<dbReference type="InterPro" id="IPR000847">
    <property type="entry name" value="LysR_HTH_N"/>
</dbReference>
<dbReference type="InterPro" id="IPR036388">
    <property type="entry name" value="WH-like_DNA-bd_sf"/>
</dbReference>
<evidence type="ECO:0000313" key="6">
    <source>
        <dbReference type="EMBL" id="KAB1438431.1"/>
    </source>
</evidence>
<gene>
    <name evidence="6" type="ORF">F7O84_12880</name>
</gene>
<dbReference type="PANTHER" id="PTHR30346">
    <property type="entry name" value="TRANSCRIPTIONAL DUAL REGULATOR HCAR-RELATED"/>
    <property type="match status" value="1"/>
</dbReference>
<dbReference type="PROSITE" id="PS50931">
    <property type="entry name" value="HTH_LYSR"/>
    <property type="match status" value="1"/>
</dbReference>
<sequence>MYRITFQQIHYFLAIAKTLNFTAASKTLYISQPALSKQIIVLENELGFPLLKRNKRNVELTLEGESLYRDWSTLENMMRSSIYNAKLLKRKTVGKLSIGCTDTFSLDETLSQLIYNYQNNYPNIDIDLGSYGFRTLRERFNNNDLDVVFVPEFEMEHYKDVNRLPFQKVELCIAISVSNPLSNKKHLAIEDLKDQPLITISPKESLTGVNKIKDYCRSYGFEANIVKYVSNLNSLLLGVKNGIGITICDNKIKDDKIKTYNLEHQPNDSNIYVLWKSSVEHAELELFLNEMKDMLEIVEDGFCI</sequence>
<dbReference type="InterPro" id="IPR005119">
    <property type="entry name" value="LysR_subst-bd"/>
</dbReference>
<dbReference type="PRINTS" id="PR00039">
    <property type="entry name" value="HTHLYSR"/>
</dbReference>
<reference evidence="6 7" key="2">
    <citation type="submission" date="2020-02" db="EMBL/GenBank/DDBJ databases">
        <title>Candidatus Galacturonibacter soehngenii shows hetero-acetogenic catabolism of galacturonic acid but lacks a canonical carbon monoxide dehydrogenase/acetyl-CoA synthase complex.</title>
        <authorList>
            <person name="Diender M."/>
            <person name="Stouten G.R."/>
            <person name="Petersen J.F."/>
            <person name="Nielsen P.H."/>
            <person name="Dueholm M.S."/>
            <person name="Pronk J.T."/>
            <person name="Van Loosdrecht M.C.M."/>
        </authorList>
    </citation>
    <scope>NUCLEOTIDE SEQUENCE [LARGE SCALE GENOMIC DNA]</scope>
    <source>
        <strain evidence="6">GalUA</strain>
    </source>
</reference>
<evidence type="ECO:0000256" key="1">
    <source>
        <dbReference type="ARBA" id="ARBA00009437"/>
    </source>
</evidence>
<keyword evidence="4" id="KW-0804">Transcription</keyword>
<reference evidence="6 7" key="1">
    <citation type="submission" date="2019-09" db="EMBL/GenBank/DDBJ databases">
        <authorList>
            <person name="Valk L.C."/>
        </authorList>
    </citation>
    <scope>NUCLEOTIDE SEQUENCE [LARGE SCALE GENOMIC DNA]</scope>
    <source>
        <strain evidence="6">GalUA</strain>
    </source>
</reference>
<dbReference type="SUPFAM" id="SSF53850">
    <property type="entry name" value="Periplasmic binding protein-like II"/>
    <property type="match status" value="1"/>
</dbReference>
<comment type="caution">
    <text evidence="6">The sequence shown here is derived from an EMBL/GenBank/DDBJ whole genome shotgun (WGS) entry which is preliminary data.</text>
</comment>
<dbReference type="OrthoDB" id="119203at2"/>
<feature type="domain" description="HTH lysR-type" evidence="5">
    <location>
        <begin position="4"/>
        <end position="61"/>
    </location>
</feature>
<keyword evidence="7" id="KW-1185">Reference proteome</keyword>